<evidence type="ECO:0000313" key="3">
    <source>
        <dbReference type="EMBL" id="MBO0346074.1"/>
    </source>
</evidence>
<feature type="chain" id="PRO_5037221595" evidence="1">
    <location>
        <begin position="21"/>
        <end position="195"/>
    </location>
</feature>
<sequence length="195" mass="20992">MIRFASTAFALSLMSASAFAEPVAYDFDASHSNLAFSYNHLGYSTTEGRFGAWDGTLMIDEADPAASSIEFTIDISSLDTFWEERNTHFLSPDFFDVANFPEATFKSTSVEKTGDSTLKVTGDLTIKGITKPAVLDVTVTTIGDHPMAKVPAAGFAVSSVIKRSDYGMDMFVPYVSDEITVTFNAESMKAGAAAQ</sequence>
<keyword evidence="1" id="KW-0732">Signal</keyword>
<dbReference type="SMART" id="SM00867">
    <property type="entry name" value="YceI"/>
    <property type="match status" value="1"/>
</dbReference>
<dbReference type="InterPro" id="IPR007372">
    <property type="entry name" value="Lipid/polyisoprenoid-bd_YceI"/>
</dbReference>
<dbReference type="PANTHER" id="PTHR34406">
    <property type="entry name" value="PROTEIN YCEI"/>
    <property type="match status" value="1"/>
</dbReference>
<dbReference type="RefSeq" id="WP_206941254.1">
    <property type="nucleotide sequence ID" value="NZ_JAFLNF010000005.1"/>
</dbReference>
<dbReference type="SUPFAM" id="SSF101874">
    <property type="entry name" value="YceI-like"/>
    <property type="match status" value="1"/>
</dbReference>
<dbReference type="Pfam" id="PF04264">
    <property type="entry name" value="YceI"/>
    <property type="match status" value="1"/>
</dbReference>
<reference evidence="3" key="1">
    <citation type="submission" date="2021-03" db="EMBL/GenBank/DDBJ databases">
        <title>Roseibium sp. CAU 1637 isolated from Incheon.</title>
        <authorList>
            <person name="Kim W."/>
        </authorList>
    </citation>
    <scope>NUCLEOTIDE SEQUENCE</scope>
    <source>
        <strain evidence="3">CAU 1637</strain>
    </source>
</reference>
<organism evidence="3 4">
    <name type="scientific">Roseibium limicola</name>
    <dbReference type="NCBI Taxonomy" id="2816037"/>
    <lineage>
        <taxon>Bacteria</taxon>
        <taxon>Pseudomonadati</taxon>
        <taxon>Pseudomonadota</taxon>
        <taxon>Alphaproteobacteria</taxon>
        <taxon>Hyphomicrobiales</taxon>
        <taxon>Stappiaceae</taxon>
        <taxon>Roseibium</taxon>
    </lineage>
</organism>
<evidence type="ECO:0000259" key="2">
    <source>
        <dbReference type="SMART" id="SM00867"/>
    </source>
</evidence>
<dbReference type="PANTHER" id="PTHR34406:SF1">
    <property type="entry name" value="PROTEIN YCEI"/>
    <property type="match status" value="1"/>
</dbReference>
<dbReference type="Gene3D" id="2.40.128.110">
    <property type="entry name" value="Lipid/polyisoprenoid-binding, YceI-like"/>
    <property type="match status" value="1"/>
</dbReference>
<comment type="caution">
    <text evidence="3">The sequence shown here is derived from an EMBL/GenBank/DDBJ whole genome shotgun (WGS) entry which is preliminary data.</text>
</comment>
<dbReference type="EMBL" id="JAFLNF010000005">
    <property type="protein sequence ID" value="MBO0346074.1"/>
    <property type="molecule type" value="Genomic_DNA"/>
</dbReference>
<feature type="signal peptide" evidence="1">
    <location>
        <begin position="1"/>
        <end position="20"/>
    </location>
</feature>
<proteinExistence type="predicted"/>
<accession>A0A939J9M8</accession>
<dbReference type="InterPro" id="IPR036761">
    <property type="entry name" value="TTHA0802/YceI-like_sf"/>
</dbReference>
<feature type="domain" description="Lipid/polyisoprenoid-binding YceI-like" evidence="2">
    <location>
        <begin position="24"/>
        <end position="188"/>
    </location>
</feature>
<name>A0A939J9M8_9HYPH</name>
<evidence type="ECO:0000313" key="4">
    <source>
        <dbReference type="Proteomes" id="UP000664779"/>
    </source>
</evidence>
<evidence type="ECO:0000256" key="1">
    <source>
        <dbReference type="SAM" id="SignalP"/>
    </source>
</evidence>
<gene>
    <name evidence="3" type="ORF">J0X15_12650</name>
</gene>
<dbReference type="Proteomes" id="UP000664779">
    <property type="component" value="Unassembled WGS sequence"/>
</dbReference>
<keyword evidence="4" id="KW-1185">Reference proteome</keyword>
<protein>
    <submittedName>
        <fullName evidence="3">Polyisoprenoid-binding protein</fullName>
    </submittedName>
</protein>
<dbReference type="AlphaFoldDB" id="A0A939J9M8"/>